<dbReference type="PANTHER" id="PTHR30373:SF2">
    <property type="entry name" value="UPF0603 PROTEIN YGCG"/>
    <property type="match status" value="1"/>
</dbReference>
<dbReference type="Proteomes" id="UP000777784">
    <property type="component" value="Unassembled WGS sequence"/>
</dbReference>
<organism evidence="3 4">
    <name type="scientific">Eiseniibacteriota bacterium</name>
    <dbReference type="NCBI Taxonomy" id="2212470"/>
    <lineage>
        <taxon>Bacteria</taxon>
        <taxon>Candidatus Eiseniibacteriota</taxon>
    </lineage>
</organism>
<keyword evidence="1" id="KW-0812">Transmembrane</keyword>
<sequence>MAWRGSVEWNAMGTNKRNFGARLATVFVVGMFLSAGVGFGAAHAQAFHLGGLSIPSPTGYVNDFAGVLRTQDKQTLESFLSQLDQKTGAQFALVIIPSLEGENRDDVAVRLFETWKIGRTDNRGALLLDAINDRSMRVEVGYGLEGILPDGLVGQLRDDYFTRPFRDRRQISPEERFQAYLGMMASMAQIVAKEQGIDIKTLTGEPISTQRPGKSKRGGWLPLVIFIIIYMAIFRKNPMLGMILLMGMAGGGGRGRGGSGGFGGFGGGFGGFGGGMSGGGGAGGRY</sequence>
<feature type="domain" description="TPM" evidence="2">
    <location>
        <begin position="61"/>
        <end position="168"/>
    </location>
</feature>
<name>A0A948RYE1_UNCEI</name>
<protein>
    <submittedName>
        <fullName evidence="3">TPM domain-containing protein</fullName>
    </submittedName>
</protein>
<dbReference type="Gene3D" id="3.10.310.50">
    <property type="match status" value="1"/>
</dbReference>
<evidence type="ECO:0000313" key="3">
    <source>
        <dbReference type="EMBL" id="MBU2693305.1"/>
    </source>
</evidence>
<accession>A0A948RYE1</accession>
<dbReference type="AlphaFoldDB" id="A0A948RYE1"/>
<reference evidence="3" key="1">
    <citation type="submission" date="2021-05" db="EMBL/GenBank/DDBJ databases">
        <title>Energy efficiency and biological interactions define the core microbiome of deep oligotrophic groundwater.</title>
        <authorList>
            <person name="Mehrshad M."/>
            <person name="Lopez-Fernandez M."/>
            <person name="Bell E."/>
            <person name="Bernier-Latmani R."/>
            <person name="Bertilsson S."/>
            <person name="Dopson M."/>
        </authorList>
    </citation>
    <scope>NUCLEOTIDE SEQUENCE</scope>
    <source>
        <strain evidence="3">Modern_marine.mb.64</strain>
    </source>
</reference>
<feature type="transmembrane region" description="Helical" evidence="1">
    <location>
        <begin position="218"/>
        <end position="234"/>
    </location>
</feature>
<gene>
    <name evidence="3" type="ORF">KJ970_20495</name>
</gene>
<dbReference type="EMBL" id="JAHJDP010000118">
    <property type="protein sequence ID" value="MBU2693305.1"/>
    <property type="molecule type" value="Genomic_DNA"/>
</dbReference>
<proteinExistence type="predicted"/>
<keyword evidence="1" id="KW-1133">Transmembrane helix</keyword>
<evidence type="ECO:0000313" key="4">
    <source>
        <dbReference type="Proteomes" id="UP000777784"/>
    </source>
</evidence>
<dbReference type="InterPro" id="IPR007621">
    <property type="entry name" value="TPM_dom"/>
</dbReference>
<comment type="caution">
    <text evidence="3">The sequence shown here is derived from an EMBL/GenBank/DDBJ whole genome shotgun (WGS) entry which is preliminary data.</text>
</comment>
<dbReference type="Pfam" id="PF04536">
    <property type="entry name" value="TPM_phosphatase"/>
    <property type="match status" value="1"/>
</dbReference>
<dbReference type="PANTHER" id="PTHR30373">
    <property type="entry name" value="UPF0603 PROTEIN YGCG"/>
    <property type="match status" value="1"/>
</dbReference>
<keyword evidence="1" id="KW-0472">Membrane</keyword>
<evidence type="ECO:0000256" key="1">
    <source>
        <dbReference type="SAM" id="Phobius"/>
    </source>
</evidence>
<evidence type="ECO:0000259" key="2">
    <source>
        <dbReference type="Pfam" id="PF04536"/>
    </source>
</evidence>